<keyword evidence="8" id="KW-1185">Reference proteome</keyword>
<dbReference type="GO" id="GO:0005634">
    <property type="term" value="C:nucleus"/>
    <property type="evidence" value="ECO:0007669"/>
    <property type="project" value="UniProtKB-SubCell"/>
</dbReference>
<dbReference type="CDD" id="cd00086">
    <property type="entry name" value="homeodomain"/>
    <property type="match status" value="1"/>
</dbReference>
<sequence length="632" mass="71133">MLSLNDITPKRKAPSIWSFDSGYGSNTLEDDNSFQVDYPGEPSICQTLPSSTQQPIGLERGGFWNVSVEDRLRLTISQFPIEPVTTKLNVFTTNVCSGTNLRLSAYSEKQDDCVTCQLWDITNPGQNLKCDDCSDKTLFAPEALDPFSEHKISESAVPRLHIPKVSRPKGRSRFENAARCSACEIAALIDPTQPVTCNSCDTSPDLLSPIPLRQPSEVKRSCARRPSKLQQHALRCLQGWLRDNRNNPYPGADTKRSLAIKCGITEKQVNTWFTNARARRLVRPTDRFNRGSEDEGPSASGLSSVASTPIYTVNTPISYGTSFDRRCSDTSNLTANGANPTSPTMSRKGKKKDYGQMSIVTPVEQQSPPIPPLPVIVTPIEQQSPPIPPLPLIAPRMRSEGEQETWQCTFCYQKIAPKSWRRHEETQHRPKRKWTCLLTGPRMIIPSRSDASTSCAFCKARNPSDEHFLQSHRITECMKKSEVDRTFLRPDHLRQHVKNFHKAPLEDTVRDLWKKDGPEKDVVENWVCGFCAQDCKTWDMRETHIARHFKDGMTMADWGEHVDMVFDEFMAEVCGHRFDFSDPIPAGLDEQRSALNDQYDSAFQDDGDMDVDVDVDFDALAAAFIEGGFSEF</sequence>
<dbReference type="InterPro" id="IPR009057">
    <property type="entry name" value="Homeodomain-like_sf"/>
</dbReference>
<dbReference type="SUPFAM" id="SSF46689">
    <property type="entry name" value="Homeodomain-like"/>
    <property type="match status" value="1"/>
</dbReference>
<dbReference type="AlphaFoldDB" id="A0A6A5T4S7"/>
<protein>
    <recommendedName>
        <fullName evidence="6">Homeobox domain-containing protein</fullName>
    </recommendedName>
</protein>
<dbReference type="InterPro" id="IPR008422">
    <property type="entry name" value="KN_HD"/>
</dbReference>
<keyword evidence="2 4" id="KW-0371">Homeobox</keyword>
<dbReference type="SMART" id="SM00389">
    <property type="entry name" value="HOX"/>
    <property type="match status" value="1"/>
</dbReference>
<evidence type="ECO:0000256" key="3">
    <source>
        <dbReference type="ARBA" id="ARBA00023242"/>
    </source>
</evidence>
<feature type="compositionally biased region" description="Basic and acidic residues" evidence="5">
    <location>
        <begin position="284"/>
        <end position="293"/>
    </location>
</feature>
<evidence type="ECO:0000313" key="7">
    <source>
        <dbReference type="EMBL" id="KAF1945746.1"/>
    </source>
</evidence>
<gene>
    <name evidence="7" type="ORF">EJ02DRAFT_431262</name>
</gene>
<feature type="region of interest" description="Disordered" evidence="5">
    <location>
        <begin position="330"/>
        <end position="353"/>
    </location>
</feature>
<evidence type="ECO:0000259" key="6">
    <source>
        <dbReference type="PROSITE" id="PS50071"/>
    </source>
</evidence>
<proteinExistence type="predicted"/>
<evidence type="ECO:0000256" key="5">
    <source>
        <dbReference type="SAM" id="MobiDB-lite"/>
    </source>
</evidence>
<dbReference type="InterPro" id="IPR050224">
    <property type="entry name" value="TALE_homeobox"/>
</dbReference>
<evidence type="ECO:0000256" key="1">
    <source>
        <dbReference type="ARBA" id="ARBA00023125"/>
    </source>
</evidence>
<dbReference type="PANTHER" id="PTHR11850">
    <property type="entry name" value="HOMEOBOX PROTEIN TRANSCRIPTION FACTORS"/>
    <property type="match status" value="1"/>
</dbReference>
<feature type="DNA-binding region" description="Homeobox" evidence="4">
    <location>
        <begin position="222"/>
        <end position="284"/>
    </location>
</feature>
<reference evidence="7" key="1">
    <citation type="journal article" date="2020" name="Stud. Mycol.">
        <title>101 Dothideomycetes genomes: a test case for predicting lifestyles and emergence of pathogens.</title>
        <authorList>
            <person name="Haridas S."/>
            <person name="Albert R."/>
            <person name="Binder M."/>
            <person name="Bloem J."/>
            <person name="Labutti K."/>
            <person name="Salamov A."/>
            <person name="Andreopoulos B."/>
            <person name="Baker S."/>
            <person name="Barry K."/>
            <person name="Bills G."/>
            <person name="Bluhm B."/>
            <person name="Cannon C."/>
            <person name="Castanera R."/>
            <person name="Culley D."/>
            <person name="Daum C."/>
            <person name="Ezra D."/>
            <person name="Gonzalez J."/>
            <person name="Henrissat B."/>
            <person name="Kuo A."/>
            <person name="Liang C."/>
            <person name="Lipzen A."/>
            <person name="Lutzoni F."/>
            <person name="Magnuson J."/>
            <person name="Mondo S."/>
            <person name="Nolan M."/>
            <person name="Ohm R."/>
            <person name="Pangilinan J."/>
            <person name="Park H.-J."/>
            <person name="Ramirez L."/>
            <person name="Alfaro M."/>
            <person name="Sun H."/>
            <person name="Tritt A."/>
            <person name="Yoshinaga Y."/>
            <person name="Zwiers L.-H."/>
            <person name="Turgeon B."/>
            <person name="Goodwin S."/>
            <person name="Spatafora J."/>
            <person name="Crous P."/>
            <person name="Grigoriev I."/>
        </authorList>
    </citation>
    <scope>NUCLEOTIDE SEQUENCE</scope>
    <source>
        <strain evidence="7">CBS 161.51</strain>
    </source>
</reference>
<keyword evidence="1 4" id="KW-0238">DNA-binding</keyword>
<evidence type="ECO:0000256" key="2">
    <source>
        <dbReference type="ARBA" id="ARBA00023155"/>
    </source>
</evidence>
<dbReference type="GO" id="GO:0003677">
    <property type="term" value="F:DNA binding"/>
    <property type="evidence" value="ECO:0007669"/>
    <property type="project" value="UniProtKB-UniRule"/>
</dbReference>
<evidence type="ECO:0000256" key="4">
    <source>
        <dbReference type="PROSITE-ProRule" id="PRU00108"/>
    </source>
</evidence>
<feature type="compositionally biased region" description="Polar residues" evidence="5">
    <location>
        <begin position="330"/>
        <end position="345"/>
    </location>
</feature>
<dbReference type="PROSITE" id="PS50071">
    <property type="entry name" value="HOMEOBOX_2"/>
    <property type="match status" value="1"/>
</dbReference>
<dbReference type="InterPro" id="IPR001356">
    <property type="entry name" value="HD"/>
</dbReference>
<dbReference type="GO" id="GO:0006355">
    <property type="term" value="P:regulation of DNA-templated transcription"/>
    <property type="evidence" value="ECO:0007669"/>
    <property type="project" value="InterPro"/>
</dbReference>
<comment type="subcellular location">
    <subcellularLocation>
        <location evidence="4">Nucleus</location>
    </subcellularLocation>
</comment>
<organism evidence="7 8">
    <name type="scientific">Clathrospora elynae</name>
    <dbReference type="NCBI Taxonomy" id="706981"/>
    <lineage>
        <taxon>Eukaryota</taxon>
        <taxon>Fungi</taxon>
        <taxon>Dikarya</taxon>
        <taxon>Ascomycota</taxon>
        <taxon>Pezizomycotina</taxon>
        <taxon>Dothideomycetes</taxon>
        <taxon>Pleosporomycetidae</taxon>
        <taxon>Pleosporales</taxon>
        <taxon>Diademaceae</taxon>
        <taxon>Clathrospora</taxon>
    </lineage>
</organism>
<dbReference type="Gene3D" id="1.10.10.60">
    <property type="entry name" value="Homeodomain-like"/>
    <property type="match status" value="1"/>
</dbReference>
<feature type="domain" description="Homeobox" evidence="6">
    <location>
        <begin position="220"/>
        <end position="283"/>
    </location>
</feature>
<dbReference type="Pfam" id="PF05920">
    <property type="entry name" value="Homeobox_KN"/>
    <property type="match status" value="1"/>
</dbReference>
<name>A0A6A5T4S7_9PLEO</name>
<dbReference type="Proteomes" id="UP000800038">
    <property type="component" value="Unassembled WGS sequence"/>
</dbReference>
<dbReference type="EMBL" id="ML976007">
    <property type="protein sequence ID" value="KAF1945746.1"/>
    <property type="molecule type" value="Genomic_DNA"/>
</dbReference>
<keyword evidence="3 4" id="KW-0539">Nucleus</keyword>
<feature type="region of interest" description="Disordered" evidence="5">
    <location>
        <begin position="284"/>
        <end position="305"/>
    </location>
</feature>
<accession>A0A6A5T4S7</accession>
<dbReference type="OrthoDB" id="10056939at2759"/>
<evidence type="ECO:0000313" key="8">
    <source>
        <dbReference type="Proteomes" id="UP000800038"/>
    </source>
</evidence>